<dbReference type="Gene3D" id="1.10.238.10">
    <property type="entry name" value="EF-hand"/>
    <property type="match status" value="2"/>
</dbReference>
<reference evidence="3 4" key="1">
    <citation type="submission" date="2020-04" db="EMBL/GenBank/DDBJ databases">
        <title>Perkinsus olseni comparative genomics.</title>
        <authorList>
            <person name="Bogema D.R."/>
        </authorList>
    </citation>
    <scope>NUCLEOTIDE SEQUENCE [LARGE SCALE GENOMIC DNA]</scope>
    <source>
        <strain evidence="3">ATCC PRA-31</strain>
    </source>
</reference>
<dbReference type="InterPro" id="IPR010994">
    <property type="entry name" value="RuvA_2-like"/>
</dbReference>
<dbReference type="InterPro" id="IPR023323">
    <property type="entry name" value="Tex-like_dom_sf"/>
</dbReference>
<sequence>MPRDWVRDAIKRDFRRAEAAKRGGFGSIHRPRTRQEKKVHVETLDKVPFELVPAMEARKGGVLIGRRSRISLGTDPVEKILRRYASDPAGDMLETLCKACVEQTSPDDGQVTGADRQALFDDLWLTLADGVTATMTETPLSSLDAAIALKCFVYCGRVPPRPLLVKLLRRVAGRGTQGFSGYGPVYAMQAVGKLSTIDEEIAGMVGSILALGRRSLGTMEVGVLGQTFAAACVLMGRDSLLKSLKIGQFLAAVCEELESRCGRESGLGMANAEVMGLLHSIGKLRRGSHVGNLLVALEPWVGKILYSLDLPDLVAVAHAYTRSGQVGEAGKVTINLLCACARELRRIPVEVWDAKCLTLCVNSYAMGRVAHERLLSRVVEEVIPPLVGGLSGMQIALVAHGLTRLKQPVPPSVWLRAQNVVERLEDWQQITLILQSYGKNQATVMDPEALGAALGRRIRTLMASRRPAVETLPVLVYALWKSDVPVDAECWDDVGQACADVFSDEKSVKWKLSEVANMLSALTSAVDPNASTWTHDFAGGVINMLWGNPSSATADDLVKIGAACGKLGRTDALVVLEKAVRVCARGVAKLGYIHKGRLAGALVSLGCSSQDVLQLLSDGTSAPRRVWAKEVLRRAEAVVASMSAPSSGPGSSAGIRDIQRTLLCIFDYFSTPSSQPGERLLRASKLRRMCLDSGIIDEEGHKGLTDVRVDLIYTRIHSSGDQTAQGLRKHQFMDAVVALAEEKYHTGNPAVSLARLYSEHLSSFNSEASVEDPAISNGQQGSEGPGHEVLSERKKDTDEEVARVFDACRRPLMRLYSGYFPMELHGEDPERDKSAAATHALHGYSQKQLCQIFIDFELCPVILPKPQIFQVFRCVMKDEKIAEAAEKRAGLGGRYFTYTHFEAALLRTARALFVDLDVVSGVPASTQTDASRLVRLLDRMDQSRGRVRFAALPMIARASSQPLRLLQADFDRDSLKLTRPPRPAARMVSRALRSDSVAVGDGGCSDVSTDIELPEEDDDLITSVFSYYVMLGNPLNRTQLGTAKFHRFLRDAGLMKAPSAEATDAGHHGPSATMHLNSVAADLIFLRSTERAKERSSAKHRHYLDRDGFQRALVRVARAFYGHQVGAGVTDVEVLRKLTMERIGPLLQVLGSPCGADGELVHECLADLQDPHSGLSKTLAYLHPGIRAIFNHYAGVEGMSLERFMRFCKDFEISSNAREDVRGCSRLPLQRIFYDASHEIGHPEHRSGSRAHNASVNHKEQYSSALTLSAEAFTLSFIMLSRKLMSQSVPTAERLQRFAARLNQTRLPYFGALRKLQRNLDALIDTSGSGDSNTISSWPAVLERAQAAETAADAGYAAALAYPSLLRLFPSHFSGLYARRVIASLESLAQDALAAAAPMRELLSMGHWLPFGLTIVGCTARIVMIAENLVISLQPYARAVKRSPQMDGGIDEAMKEDEEDMGVAVDDVVDEVKMATAVGSGRGGASTDPVEAVEEGRLQRLSQSCSRELGLMPRVAEVGRAVKLFESEECTLPFVARYRRGYVGLPEEDILRVHKQLDRARAVEEKRLKCVKSLAARQALDEPTLRYLCSSDCRAEDIADIMASRAPQTKRKTKAQAAIDAGFGAAADLLLRTAREACSECRMDVQRLLQRAEVLIETSDGEAQVEAAVVAIVSYRLAHDQDVRCTCRTVLESRARLEVEAVVETTAAAKKPPKGGSKAPQQSHEYSRYSGFKRRLDKVKPHEWLAIKRGEAAKKLRVKIAFADTNQLYDSLVGRYLGHGHAICLCAKSIPAAIRKAVDTVEKSLAREFRSERLTVPSEDFAIKTFTDNVSVKLMCPPLRVEASTAVVGVDPGYAHGNKCVVVTATGDVVDTFKFWTHPKTGVPGPEELANKVSQWGGRLVVVGDGQGSHEAVGAIRKVLDPQLRAGICVVDECGASVYSAGAVATAELPGMDISFRGAVSIARRVLDPIAEYVKLDPKNIGVGLFQHDMPPKRLDSALAQSVQWCVCQVGVDLNTASVPLLKYVAGLNAATATRIVEYRVANGRFKCREALKKVSWDLQSGIALTAPLASFMAL</sequence>
<protein>
    <recommendedName>
        <fullName evidence="2">YqgF/RNase H-like domain-containing protein</fullName>
    </recommendedName>
</protein>
<dbReference type="Pfam" id="PF12836">
    <property type="entry name" value="HHH_3"/>
    <property type="match status" value="1"/>
</dbReference>
<evidence type="ECO:0000259" key="2">
    <source>
        <dbReference type="SMART" id="SM00732"/>
    </source>
</evidence>
<organism evidence="3 4">
    <name type="scientific">Perkinsus olseni</name>
    <name type="common">Perkinsus atlanticus</name>
    <dbReference type="NCBI Taxonomy" id="32597"/>
    <lineage>
        <taxon>Eukaryota</taxon>
        <taxon>Sar</taxon>
        <taxon>Alveolata</taxon>
        <taxon>Perkinsozoa</taxon>
        <taxon>Perkinsea</taxon>
        <taxon>Perkinsida</taxon>
        <taxon>Perkinsidae</taxon>
        <taxon>Perkinsus</taxon>
    </lineage>
</organism>
<dbReference type="Pfam" id="PF16921">
    <property type="entry name" value="Tex_YqgF"/>
    <property type="match status" value="1"/>
</dbReference>
<dbReference type="GO" id="GO:0003729">
    <property type="term" value="F:mRNA binding"/>
    <property type="evidence" value="ECO:0007669"/>
    <property type="project" value="TreeGrafter"/>
</dbReference>
<dbReference type="EMBL" id="JABANN010000011">
    <property type="protein sequence ID" value="KAF4675685.1"/>
    <property type="molecule type" value="Genomic_DNA"/>
</dbReference>
<dbReference type="GO" id="GO:0006139">
    <property type="term" value="P:nucleobase-containing compound metabolic process"/>
    <property type="evidence" value="ECO:0007669"/>
    <property type="project" value="InterPro"/>
</dbReference>
<evidence type="ECO:0000256" key="1">
    <source>
        <dbReference type="SAM" id="MobiDB-lite"/>
    </source>
</evidence>
<accession>A0A7J6MVN7</accession>
<dbReference type="InterPro" id="IPR012337">
    <property type="entry name" value="RNaseH-like_sf"/>
</dbReference>
<name>A0A7J6MVN7_PEROL</name>
<evidence type="ECO:0000313" key="4">
    <source>
        <dbReference type="Proteomes" id="UP000572268"/>
    </source>
</evidence>
<dbReference type="SUPFAM" id="SSF47781">
    <property type="entry name" value="RuvA domain 2-like"/>
    <property type="match status" value="1"/>
</dbReference>
<dbReference type="Proteomes" id="UP000572268">
    <property type="component" value="Unassembled WGS sequence"/>
</dbReference>
<gene>
    <name evidence="3" type="ORF">FOL46_000453</name>
</gene>
<dbReference type="Pfam" id="PF09371">
    <property type="entry name" value="Tex_N"/>
    <property type="match status" value="1"/>
</dbReference>
<feature type="region of interest" description="Disordered" evidence="1">
    <location>
        <begin position="1708"/>
        <end position="1727"/>
    </location>
</feature>
<comment type="caution">
    <text evidence="3">The sequence shown here is derived from an EMBL/GenBank/DDBJ whole genome shotgun (WGS) entry which is preliminary data.</text>
</comment>
<feature type="compositionally biased region" description="Low complexity" evidence="1">
    <location>
        <begin position="1708"/>
        <end position="1720"/>
    </location>
</feature>
<dbReference type="SUPFAM" id="SSF158832">
    <property type="entry name" value="Tex N-terminal region-like"/>
    <property type="match status" value="1"/>
</dbReference>
<dbReference type="Gene3D" id="1.10.150.310">
    <property type="entry name" value="Tex RuvX-like domain-like"/>
    <property type="match status" value="1"/>
</dbReference>
<dbReference type="InterPro" id="IPR006641">
    <property type="entry name" value="YqgF/RNaseH-like_dom"/>
</dbReference>
<feature type="domain" description="YqgF/RNase H-like" evidence="2">
    <location>
        <begin position="1845"/>
        <end position="1940"/>
    </location>
</feature>
<dbReference type="SUPFAM" id="SSF53098">
    <property type="entry name" value="Ribonuclease H-like"/>
    <property type="match status" value="1"/>
</dbReference>
<dbReference type="Gene3D" id="1.10.3500.10">
    <property type="entry name" value="Tex N-terminal region-like"/>
    <property type="match status" value="1"/>
</dbReference>
<dbReference type="GO" id="GO:0003735">
    <property type="term" value="F:structural constituent of ribosome"/>
    <property type="evidence" value="ECO:0007669"/>
    <property type="project" value="TreeGrafter"/>
</dbReference>
<dbReference type="InterPro" id="IPR032639">
    <property type="entry name" value="Tex_YqgF"/>
</dbReference>
<dbReference type="PANTHER" id="PTHR10724:SF10">
    <property type="entry name" value="S1 RNA-BINDING DOMAIN-CONTAINING PROTEIN 1"/>
    <property type="match status" value="1"/>
</dbReference>
<proteinExistence type="predicted"/>
<dbReference type="InterPro" id="IPR050437">
    <property type="entry name" value="Ribos_protein_bS1-like"/>
</dbReference>
<dbReference type="InterPro" id="IPR023319">
    <property type="entry name" value="Tex-like_HTH_dom_sf"/>
</dbReference>
<dbReference type="Gene3D" id="3.30.420.140">
    <property type="entry name" value="YqgF/RNase H-like domain"/>
    <property type="match status" value="1"/>
</dbReference>
<dbReference type="InterPro" id="IPR018974">
    <property type="entry name" value="Tex-like_N"/>
</dbReference>
<feature type="region of interest" description="Disordered" evidence="1">
    <location>
        <begin position="768"/>
        <end position="795"/>
    </location>
</feature>
<dbReference type="Gene3D" id="1.10.10.650">
    <property type="entry name" value="RuvA domain 2-like"/>
    <property type="match status" value="1"/>
</dbReference>
<dbReference type="PANTHER" id="PTHR10724">
    <property type="entry name" value="30S RIBOSOMAL PROTEIN S1"/>
    <property type="match status" value="1"/>
</dbReference>
<feature type="compositionally biased region" description="Basic and acidic residues" evidence="1">
    <location>
        <begin position="785"/>
        <end position="795"/>
    </location>
</feature>
<dbReference type="SMART" id="SM00732">
    <property type="entry name" value="YqgFc"/>
    <property type="match status" value="1"/>
</dbReference>
<dbReference type="InterPro" id="IPR037027">
    <property type="entry name" value="YqgF/RNaseH-like_dom_sf"/>
</dbReference>
<dbReference type="GO" id="GO:0006412">
    <property type="term" value="P:translation"/>
    <property type="evidence" value="ECO:0007669"/>
    <property type="project" value="TreeGrafter"/>
</dbReference>
<evidence type="ECO:0000313" key="3">
    <source>
        <dbReference type="EMBL" id="KAF4675685.1"/>
    </source>
</evidence>